<evidence type="ECO:0000313" key="3">
    <source>
        <dbReference type="Proteomes" id="UP000233766"/>
    </source>
</evidence>
<dbReference type="InterPro" id="IPR001387">
    <property type="entry name" value="Cro/C1-type_HTH"/>
</dbReference>
<accession>A0A2N3VGU8</accession>
<dbReference type="SMART" id="SM00530">
    <property type="entry name" value="HTH_XRE"/>
    <property type="match status" value="1"/>
</dbReference>
<sequence length="78" mass="8312">MANSAAAAHTARQVRDQRRHANLTQLELASKSGLTVWVVRGIEAGDGRTTGAQIIALAEAMDLEAKDLMPSLAEDELV</sequence>
<dbReference type="CDD" id="cd00093">
    <property type="entry name" value="HTH_XRE"/>
    <property type="match status" value="1"/>
</dbReference>
<protein>
    <submittedName>
        <fullName evidence="2">Helix-turn-helix protein</fullName>
    </submittedName>
</protein>
<dbReference type="PROSITE" id="PS50943">
    <property type="entry name" value="HTH_CROC1"/>
    <property type="match status" value="1"/>
</dbReference>
<dbReference type="Gene3D" id="1.10.260.40">
    <property type="entry name" value="lambda repressor-like DNA-binding domains"/>
    <property type="match status" value="1"/>
</dbReference>
<dbReference type="InterPro" id="IPR010982">
    <property type="entry name" value="Lambda_DNA-bd_dom_sf"/>
</dbReference>
<feature type="domain" description="HTH cro/C1-type" evidence="1">
    <location>
        <begin position="14"/>
        <end position="68"/>
    </location>
</feature>
<dbReference type="EMBL" id="PJMW01000002">
    <property type="protein sequence ID" value="PKV80851.1"/>
    <property type="molecule type" value="Genomic_DNA"/>
</dbReference>
<name>A0A2N3VGU8_9NOCA</name>
<comment type="caution">
    <text evidence="2">The sequence shown here is derived from an EMBL/GenBank/DDBJ whole genome shotgun (WGS) entry which is preliminary data.</text>
</comment>
<organism evidence="2 3">
    <name type="scientific">Nocardia fluminea</name>
    <dbReference type="NCBI Taxonomy" id="134984"/>
    <lineage>
        <taxon>Bacteria</taxon>
        <taxon>Bacillati</taxon>
        <taxon>Actinomycetota</taxon>
        <taxon>Actinomycetes</taxon>
        <taxon>Mycobacteriales</taxon>
        <taxon>Nocardiaceae</taxon>
        <taxon>Nocardia</taxon>
    </lineage>
</organism>
<dbReference type="AlphaFoldDB" id="A0A2N3VGU8"/>
<dbReference type="Proteomes" id="UP000233766">
    <property type="component" value="Unassembled WGS sequence"/>
</dbReference>
<evidence type="ECO:0000313" key="2">
    <source>
        <dbReference type="EMBL" id="PKV80851.1"/>
    </source>
</evidence>
<evidence type="ECO:0000259" key="1">
    <source>
        <dbReference type="PROSITE" id="PS50943"/>
    </source>
</evidence>
<dbReference type="GO" id="GO:0003677">
    <property type="term" value="F:DNA binding"/>
    <property type="evidence" value="ECO:0007669"/>
    <property type="project" value="InterPro"/>
</dbReference>
<dbReference type="Pfam" id="PF01381">
    <property type="entry name" value="HTH_3"/>
    <property type="match status" value="1"/>
</dbReference>
<reference evidence="2 3" key="1">
    <citation type="submission" date="2017-12" db="EMBL/GenBank/DDBJ databases">
        <title>Sequencing the genomes of 1000 Actinobacteria strains.</title>
        <authorList>
            <person name="Klenk H.-P."/>
        </authorList>
    </citation>
    <scope>NUCLEOTIDE SEQUENCE [LARGE SCALE GENOMIC DNA]</scope>
    <source>
        <strain evidence="2 3">DSM 44489</strain>
    </source>
</reference>
<keyword evidence="3" id="KW-1185">Reference proteome</keyword>
<dbReference type="OrthoDB" id="9803760at2"/>
<proteinExistence type="predicted"/>
<dbReference type="RefSeq" id="WP_101466702.1">
    <property type="nucleotide sequence ID" value="NZ_PJMW01000002.1"/>
</dbReference>
<dbReference type="SUPFAM" id="SSF47413">
    <property type="entry name" value="lambda repressor-like DNA-binding domains"/>
    <property type="match status" value="1"/>
</dbReference>
<gene>
    <name evidence="2" type="ORF">ATK86_5288</name>
</gene>